<dbReference type="EMBL" id="VUJU01006863">
    <property type="protein sequence ID" value="KAF0747397.1"/>
    <property type="molecule type" value="Genomic_DNA"/>
</dbReference>
<accession>A0A6G0Y1Y8</accession>
<evidence type="ECO:0000313" key="1">
    <source>
        <dbReference type="EMBL" id="KAF0747397.1"/>
    </source>
</evidence>
<reference evidence="1 2" key="1">
    <citation type="submission" date="2019-08" db="EMBL/GenBank/DDBJ databases">
        <title>Whole genome of Aphis craccivora.</title>
        <authorList>
            <person name="Voronova N.V."/>
            <person name="Shulinski R.S."/>
            <person name="Bandarenka Y.V."/>
            <person name="Zhorov D.G."/>
            <person name="Warner D."/>
        </authorList>
    </citation>
    <scope>NUCLEOTIDE SEQUENCE [LARGE SCALE GENOMIC DNA]</scope>
    <source>
        <strain evidence="1">180601</strain>
        <tissue evidence="1">Whole Body</tissue>
    </source>
</reference>
<keyword evidence="2" id="KW-1185">Reference proteome</keyword>
<dbReference type="Proteomes" id="UP000478052">
    <property type="component" value="Unassembled WGS sequence"/>
</dbReference>
<protein>
    <submittedName>
        <fullName evidence="1">Putative nuclease HARBI1</fullName>
    </submittedName>
</protein>
<gene>
    <name evidence="1" type="ORF">FWK35_00028368</name>
</gene>
<comment type="caution">
    <text evidence="1">The sequence shown here is derived from an EMBL/GenBank/DDBJ whole genome shotgun (WGS) entry which is preliminary data.</text>
</comment>
<sequence length="56" mass="6587">MPKTQNELQEVQIGFYRRCQFPKVIGAIDCTHIRIQSPNSNIGEQFRNRKGYFSIQ</sequence>
<evidence type="ECO:0000313" key="2">
    <source>
        <dbReference type="Proteomes" id="UP000478052"/>
    </source>
</evidence>
<proteinExistence type="predicted"/>
<dbReference type="OrthoDB" id="6585180at2759"/>
<organism evidence="1 2">
    <name type="scientific">Aphis craccivora</name>
    <name type="common">Cowpea aphid</name>
    <dbReference type="NCBI Taxonomy" id="307492"/>
    <lineage>
        <taxon>Eukaryota</taxon>
        <taxon>Metazoa</taxon>
        <taxon>Ecdysozoa</taxon>
        <taxon>Arthropoda</taxon>
        <taxon>Hexapoda</taxon>
        <taxon>Insecta</taxon>
        <taxon>Pterygota</taxon>
        <taxon>Neoptera</taxon>
        <taxon>Paraneoptera</taxon>
        <taxon>Hemiptera</taxon>
        <taxon>Sternorrhyncha</taxon>
        <taxon>Aphidomorpha</taxon>
        <taxon>Aphidoidea</taxon>
        <taxon>Aphididae</taxon>
        <taxon>Aphidini</taxon>
        <taxon>Aphis</taxon>
        <taxon>Aphis</taxon>
    </lineage>
</organism>
<dbReference type="AlphaFoldDB" id="A0A6G0Y1Y8"/>
<name>A0A6G0Y1Y8_APHCR</name>